<reference evidence="3 4" key="1">
    <citation type="journal article" date="2019" name="Nat. Ecol. Evol.">
        <title>Megaphylogeny resolves global patterns of mushroom evolution.</title>
        <authorList>
            <person name="Varga T."/>
            <person name="Krizsan K."/>
            <person name="Foldi C."/>
            <person name="Dima B."/>
            <person name="Sanchez-Garcia M."/>
            <person name="Sanchez-Ramirez S."/>
            <person name="Szollosi G.J."/>
            <person name="Szarkandi J.G."/>
            <person name="Papp V."/>
            <person name="Albert L."/>
            <person name="Andreopoulos W."/>
            <person name="Angelini C."/>
            <person name="Antonin V."/>
            <person name="Barry K.W."/>
            <person name="Bougher N.L."/>
            <person name="Buchanan P."/>
            <person name="Buyck B."/>
            <person name="Bense V."/>
            <person name="Catcheside P."/>
            <person name="Chovatia M."/>
            <person name="Cooper J."/>
            <person name="Damon W."/>
            <person name="Desjardin D."/>
            <person name="Finy P."/>
            <person name="Geml J."/>
            <person name="Haridas S."/>
            <person name="Hughes K."/>
            <person name="Justo A."/>
            <person name="Karasinski D."/>
            <person name="Kautmanova I."/>
            <person name="Kiss B."/>
            <person name="Kocsube S."/>
            <person name="Kotiranta H."/>
            <person name="LaButti K.M."/>
            <person name="Lechner B.E."/>
            <person name="Liimatainen K."/>
            <person name="Lipzen A."/>
            <person name="Lukacs Z."/>
            <person name="Mihaltcheva S."/>
            <person name="Morgado L.N."/>
            <person name="Niskanen T."/>
            <person name="Noordeloos M.E."/>
            <person name="Ohm R.A."/>
            <person name="Ortiz-Santana B."/>
            <person name="Ovrebo C."/>
            <person name="Racz N."/>
            <person name="Riley R."/>
            <person name="Savchenko A."/>
            <person name="Shiryaev A."/>
            <person name="Soop K."/>
            <person name="Spirin V."/>
            <person name="Szebenyi C."/>
            <person name="Tomsovsky M."/>
            <person name="Tulloss R.E."/>
            <person name="Uehling J."/>
            <person name="Grigoriev I.V."/>
            <person name="Vagvolgyi C."/>
            <person name="Papp T."/>
            <person name="Martin F.M."/>
            <person name="Miettinen O."/>
            <person name="Hibbett D.S."/>
            <person name="Nagy L.G."/>
        </authorList>
    </citation>
    <scope>NUCLEOTIDE SEQUENCE [LARGE SCALE GENOMIC DNA]</scope>
    <source>
        <strain evidence="3 4">CBS 962.96</strain>
    </source>
</reference>
<dbReference type="EMBL" id="ML179628">
    <property type="protein sequence ID" value="THU84017.1"/>
    <property type="molecule type" value="Genomic_DNA"/>
</dbReference>
<feature type="compositionally biased region" description="Polar residues" evidence="1">
    <location>
        <begin position="320"/>
        <end position="341"/>
    </location>
</feature>
<feature type="compositionally biased region" description="Pro residues" evidence="1">
    <location>
        <begin position="309"/>
        <end position="318"/>
    </location>
</feature>
<evidence type="ECO:0000313" key="3">
    <source>
        <dbReference type="EMBL" id="THU84017.1"/>
    </source>
</evidence>
<sequence>MHIGVGYDCGMLLAVESDGSHCKVSECASEIAERWNSMSEDKQKAATDGTLKELGDSHENRQLSIHNSSLSTFHDFRTSMDAVKLERPSSLLCDQTLATSTGLNVFSTSDRLIEFINTAFKQPISDVAARMEGFMISGVEGLVRNHQQRLLKKKADLSALVLKKLQECAGRTKISRMYYVNFADHITRIHGIVVKNWLLKKFVNPSSLNNNIELDLLLNAWNSGTTYFHKLTTSEYNAWEEVGFDEVFAVTTMQTQTTGVGDSDDLPADGATDVTSSTSTDDPPSPSTNASDSSTPSNSDTSTGSSAQPLPPAAPVPVPMTTSFINNTVGGVNGQTVMVTQTKRKQRSDAGKPRKKKRAVANQNDCPQAVPST</sequence>
<accession>A0A4S8L5X9</accession>
<evidence type="ECO:0000313" key="4">
    <source>
        <dbReference type="Proteomes" id="UP000297245"/>
    </source>
</evidence>
<organism evidence="3 4">
    <name type="scientific">Dendrothele bispora (strain CBS 962.96)</name>
    <dbReference type="NCBI Taxonomy" id="1314807"/>
    <lineage>
        <taxon>Eukaryota</taxon>
        <taxon>Fungi</taxon>
        <taxon>Dikarya</taxon>
        <taxon>Basidiomycota</taxon>
        <taxon>Agaricomycotina</taxon>
        <taxon>Agaricomycetes</taxon>
        <taxon>Agaricomycetidae</taxon>
        <taxon>Agaricales</taxon>
        <taxon>Agaricales incertae sedis</taxon>
        <taxon>Dendrothele</taxon>
    </lineage>
</organism>
<keyword evidence="4" id="KW-1185">Reference proteome</keyword>
<name>A0A4S8L5X9_DENBC</name>
<feature type="compositionally biased region" description="Low complexity" evidence="1">
    <location>
        <begin position="268"/>
        <end position="307"/>
    </location>
</feature>
<dbReference type="AlphaFoldDB" id="A0A4S8L5X9"/>
<evidence type="ECO:0000313" key="2">
    <source>
        <dbReference type="EMBL" id="THU76573.1"/>
    </source>
</evidence>
<dbReference type="OrthoDB" id="3033638at2759"/>
<protein>
    <submittedName>
        <fullName evidence="3">Uncharacterized protein</fullName>
    </submittedName>
</protein>
<evidence type="ECO:0000256" key="1">
    <source>
        <dbReference type="SAM" id="MobiDB-lite"/>
    </source>
</evidence>
<feature type="compositionally biased region" description="Polar residues" evidence="1">
    <location>
        <begin position="361"/>
        <end position="373"/>
    </location>
</feature>
<dbReference type="EMBL" id="ML180831">
    <property type="protein sequence ID" value="THU76573.1"/>
    <property type="molecule type" value="Genomic_DNA"/>
</dbReference>
<proteinExistence type="predicted"/>
<gene>
    <name evidence="3" type="ORF">K435DRAFT_870723</name>
    <name evidence="2" type="ORF">K435DRAFT_879027</name>
</gene>
<feature type="region of interest" description="Disordered" evidence="1">
    <location>
        <begin position="258"/>
        <end position="373"/>
    </location>
</feature>
<dbReference type="Proteomes" id="UP000297245">
    <property type="component" value="Unassembled WGS sequence"/>
</dbReference>